<feature type="transmembrane region" description="Helical" evidence="6">
    <location>
        <begin position="339"/>
        <end position="361"/>
    </location>
</feature>
<dbReference type="NCBIfam" id="TIGR04408">
    <property type="entry name" value="LptG_lptG"/>
    <property type="match status" value="1"/>
</dbReference>
<feature type="transmembrane region" description="Helical" evidence="6">
    <location>
        <begin position="103"/>
        <end position="122"/>
    </location>
</feature>
<dbReference type="GO" id="GO:0055085">
    <property type="term" value="P:transmembrane transport"/>
    <property type="evidence" value="ECO:0007669"/>
    <property type="project" value="InterPro"/>
</dbReference>
<comment type="subcellular location">
    <subcellularLocation>
        <location evidence="1">Cell membrane</location>
        <topology evidence="1">Multi-pass membrane protein</topology>
    </subcellularLocation>
</comment>
<dbReference type="RefSeq" id="WP_132940097.1">
    <property type="nucleotide sequence ID" value="NZ_CP119676.1"/>
</dbReference>
<keyword evidence="8" id="KW-1185">Reference proteome</keyword>
<sequence>MRLSPTLSIYIAKQFLISFLAIFFGFVALIYLLDVIELLRRAGSKPDVTFLIVLQMGLLKLPHMAQQTFPFASLFGGMSTFWRLTRSNELAVTRAAGISAWQFLLPVLALTFALGVFKVAALNPLASSLLARYDLAEGRYLKGQKSFLALSPTGLWLRQSSPDGQAVVHALHMHQKKKTIELDGVTVFLFKGKDIFKQRIDADRALLEKGYWLMSNAILQNAEGGATVKPTYRLATDLSVSRIQDNFAPPETMSFWALPDFIKTLEKSGFSAVRHRLHWHSQLASPFLMCAMILIAATFTLRHSRKSGATFVIASGVLTGFVLYFFSDVVLALGISNSLPVVLAAWTPSGVSMLLGLAMLLHLEDG</sequence>
<evidence type="ECO:0000313" key="8">
    <source>
        <dbReference type="Proteomes" id="UP000295304"/>
    </source>
</evidence>
<dbReference type="InterPro" id="IPR030923">
    <property type="entry name" value="LptG"/>
</dbReference>
<evidence type="ECO:0000256" key="5">
    <source>
        <dbReference type="ARBA" id="ARBA00023136"/>
    </source>
</evidence>
<dbReference type="InterPro" id="IPR005495">
    <property type="entry name" value="LptG/LptF_permease"/>
</dbReference>
<dbReference type="Pfam" id="PF03739">
    <property type="entry name" value="LptF_LptG"/>
    <property type="match status" value="1"/>
</dbReference>
<dbReference type="EMBL" id="SLZW01000012">
    <property type="protein sequence ID" value="TCS60115.1"/>
    <property type="molecule type" value="Genomic_DNA"/>
</dbReference>
<dbReference type="GO" id="GO:0015920">
    <property type="term" value="P:lipopolysaccharide transport"/>
    <property type="evidence" value="ECO:0007669"/>
    <property type="project" value="TreeGrafter"/>
</dbReference>
<organism evidence="7 8">
    <name type="scientific">Varunaivibrio sulfuroxidans</name>
    <dbReference type="NCBI Taxonomy" id="1773489"/>
    <lineage>
        <taxon>Bacteria</taxon>
        <taxon>Pseudomonadati</taxon>
        <taxon>Pseudomonadota</taxon>
        <taxon>Alphaproteobacteria</taxon>
        <taxon>Rhodospirillales</taxon>
        <taxon>Magnetovibrionaceae</taxon>
        <taxon>Varunaivibrio</taxon>
    </lineage>
</organism>
<dbReference type="AlphaFoldDB" id="A0A4R3J4E7"/>
<dbReference type="GO" id="GO:0043190">
    <property type="term" value="C:ATP-binding cassette (ABC) transporter complex"/>
    <property type="evidence" value="ECO:0007669"/>
    <property type="project" value="InterPro"/>
</dbReference>
<evidence type="ECO:0000256" key="4">
    <source>
        <dbReference type="ARBA" id="ARBA00022989"/>
    </source>
</evidence>
<evidence type="ECO:0000256" key="6">
    <source>
        <dbReference type="SAM" id="Phobius"/>
    </source>
</evidence>
<feature type="transmembrane region" description="Helical" evidence="6">
    <location>
        <begin position="308"/>
        <end position="327"/>
    </location>
</feature>
<dbReference type="Proteomes" id="UP000295304">
    <property type="component" value="Unassembled WGS sequence"/>
</dbReference>
<dbReference type="PANTHER" id="PTHR33529:SF2">
    <property type="entry name" value="LIPOPOLYSACCHARIDE EXPORT SYSTEM PERMEASE PROTEIN LPTG"/>
    <property type="match status" value="1"/>
</dbReference>
<evidence type="ECO:0000256" key="1">
    <source>
        <dbReference type="ARBA" id="ARBA00004651"/>
    </source>
</evidence>
<evidence type="ECO:0000256" key="2">
    <source>
        <dbReference type="ARBA" id="ARBA00022475"/>
    </source>
</evidence>
<dbReference type="PANTHER" id="PTHR33529">
    <property type="entry name" value="SLR0882 PROTEIN-RELATED"/>
    <property type="match status" value="1"/>
</dbReference>
<name>A0A4R3J4E7_9PROT</name>
<keyword evidence="3 6" id="KW-0812">Transmembrane</keyword>
<feature type="transmembrane region" description="Helical" evidence="6">
    <location>
        <begin position="12"/>
        <end position="33"/>
    </location>
</feature>
<evidence type="ECO:0000313" key="7">
    <source>
        <dbReference type="EMBL" id="TCS60115.1"/>
    </source>
</evidence>
<keyword evidence="5 6" id="KW-0472">Membrane</keyword>
<gene>
    <name evidence="7" type="ORF">EDD55_1127</name>
</gene>
<proteinExistence type="predicted"/>
<feature type="transmembrane region" description="Helical" evidence="6">
    <location>
        <begin position="283"/>
        <end position="301"/>
    </location>
</feature>
<keyword evidence="4 6" id="KW-1133">Transmembrane helix</keyword>
<reference evidence="7 8" key="1">
    <citation type="submission" date="2019-03" db="EMBL/GenBank/DDBJ databases">
        <title>Genomic Encyclopedia of Type Strains, Phase IV (KMG-IV): sequencing the most valuable type-strain genomes for metagenomic binning, comparative biology and taxonomic classification.</title>
        <authorList>
            <person name="Goeker M."/>
        </authorList>
    </citation>
    <scope>NUCLEOTIDE SEQUENCE [LARGE SCALE GENOMIC DNA]</scope>
    <source>
        <strain evidence="7 8">DSM 101688</strain>
    </source>
</reference>
<accession>A0A4R3J4E7</accession>
<evidence type="ECO:0000256" key="3">
    <source>
        <dbReference type="ARBA" id="ARBA00022692"/>
    </source>
</evidence>
<comment type="caution">
    <text evidence="7">The sequence shown here is derived from an EMBL/GenBank/DDBJ whole genome shotgun (WGS) entry which is preliminary data.</text>
</comment>
<protein>
    <submittedName>
        <fullName evidence="7">Lipopolysaccharide export system permease protein</fullName>
    </submittedName>
</protein>
<keyword evidence="2" id="KW-1003">Cell membrane</keyword>
<dbReference type="OrthoDB" id="9798468at2"/>